<evidence type="ECO:0000313" key="6">
    <source>
        <dbReference type="Proteomes" id="UP000053237"/>
    </source>
</evidence>
<dbReference type="SUPFAM" id="SSF56219">
    <property type="entry name" value="DNase I-like"/>
    <property type="match status" value="1"/>
</dbReference>
<dbReference type="InterPro" id="IPR036691">
    <property type="entry name" value="Endo/exonu/phosph_ase_sf"/>
</dbReference>
<keyword evidence="6" id="KW-1185">Reference proteome</keyword>
<feature type="compositionally biased region" description="Acidic residues" evidence="1">
    <location>
        <begin position="870"/>
        <end position="889"/>
    </location>
</feature>
<dbReference type="Proteomes" id="UP000053237">
    <property type="component" value="Unassembled WGS sequence"/>
</dbReference>
<evidence type="ECO:0000259" key="4">
    <source>
        <dbReference type="Pfam" id="PF15801"/>
    </source>
</evidence>
<feature type="domain" description="Endonuclease/exonuclease/phosphatase" evidence="2">
    <location>
        <begin position="262"/>
        <end position="587"/>
    </location>
</feature>
<dbReference type="STRING" id="65357.A0A024GCD4"/>
<dbReference type="EMBL" id="CAIX01000072">
    <property type="protein sequence ID" value="CCI44514.1"/>
    <property type="molecule type" value="Genomic_DNA"/>
</dbReference>
<feature type="region of interest" description="Disordered" evidence="1">
    <location>
        <begin position="1010"/>
        <end position="1101"/>
    </location>
</feature>
<dbReference type="PANTHER" id="PTHR12121:SF34">
    <property type="entry name" value="PROTEIN ANGEL"/>
    <property type="match status" value="1"/>
</dbReference>
<feature type="region of interest" description="Disordered" evidence="1">
    <location>
        <begin position="817"/>
        <end position="977"/>
    </location>
</feature>
<feature type="domain" description="C6H2-type" evidence="4">
    <location>
        <begin position="103"/>
        <end position="139"/>
    </location>
</feature>
<dbReference type="Gene3D" id="3.60.10.10">
    <property type="entry name" value="Endonuclease/exonuclease/phosphatase"/>
    <property type="match status" value="1"/>
</dbReference>
<dbReference type="InterPro" id="IPR031615">
    <property type="entry name" value="Zfn-C6H2"/>
</dbReference>
<sequence length="1101" mass="124027">MRSPRSAFASPRSRQVHSSSSALSPYKGSPSMYSEGRISLRVDQPIELCQVAAHVFYRPIDGDSDENIVDFEFSWYRSEVTCACTNEMCPKKGDGNILLLTANVECLLCYQLGISREFSAFCGVACFKMAWNSHKHLHESHQLTDLVRGSLNLGELGLFDKTRPWKAMLEHSSRLFRATEYKWIDLKHYTKTYVPTANDIGHILRVECRVMRQSAGLIQSKVVDTGIVLPFPSPPPKRQMLANVHEERHTPRIRQIGVFRVLSYNVLAELYATRQLYPYCPMWVLSWNFRKELLKNELHSYNADILCLQEVQGDHYKTFFYPMMAEWGYDGWYLKKTRESMGLEGKVDGCALFYKRNRFILKEQHPLEFNTAACNFASSVIDLTYPSSTSFSRDASLLRLKTRLMRDNVGQIAILEAVPSTNELSKKAHSGPLLCVANVHIFSNPKFPDVKMWQTFTLVKKIEQVLSARDLPVVLCGDFNSEPTSAVYEFLSRNHVSASHEDLQPLASVFDSIEITHCLALASSYASVFRSEPEYTNYTGHWTGVVDYVWYTPSNLALFAALKMHPPETLEAYAKTPLPNCQHTSDHVPLCLDFSFKAPVVNELLPNTKTLFHDKPYVDSSPLLNDDEDAHYLPANSIPIAKRAHIMNEVVEMSEKVNVYREPKSAEVDMSKEGLGPLPDYIESVGNLLLFNSGENPYQKYTSWDNLLGTDYEEEDDKPKELAKAPPTLVHGDQLPGVSHLDYNFHPQMREVPEFSPLLPANLPLPNLANYNYAQTDMVLSIAPSMFQNKALLDLPEIATFLDGPTAFEPVRDHGLDVINADAPPLPPPPPAFIEPEEDEENGTPPPPPPDLTWNTPVEDTPPPPPASLDEADAVDDEAVPPPPLEDDNLAPPPPPAQARLEAQNPVQLLLEQIRNPELKLRKATVTDDQSRSKEPVEDDKKPLTMQDEMRKRLLRRQGVISGKADKQEQREERERYAKPVTVLKAKEVTPPVGNILPKPMMDQIEARSRLPSVEMSDDGRSIARNSRPDASVADGDDNDLLAQIKNIRRKQEEKPTAPTNARPTETNNVNSVGRFESQMIGLHDDNDSLSMDSASDWSDE</sequence>
<dbReference type="PANTHER" id="PTHR12121">
    <property type="entry name" value="CARBON CATABOLITE REPRESSOR PROTEIN 4"/>
    <property type="match status" value="1"/>
</dbReference>
<feature type="compositionally biased region" description="Low complexity" evidence="1">
    <location>
        <begin position="1"/>
        <end position="24"/>
    </location>
</feature>
<evidence type="ECO:0000313" key="5">
    <source>
        <dbReference type="EMBL" id="CCI44514.1"/>
    </source>
</evidence>
<proteinExistence type="predicted"/>
<feature type="compositionally biased region" description="Pro residues" evidence="1">
    <location>
        <begin position="824"/>
        <end position="833"/>
    </location>
</feature>
<comment type="caution">
    <text evidence="5">The sequence shown here is derived from an EMBL/GenBank/DDBJ whole genome shotgun (WGS) entry which is preliminary data.</text>
</comment>
<feature type="compositionally biased region" description="Basic and acidic residues" evidence="1">
    <location>
        <begin position="915"/>
        <end position="952"/>
    </location>
</feature>
<dbReference type="Pfam" id="PF11945">
    <property type="entry name" value="WASH_WAHD"/>
    <property type="match status" value="1"/>
</dbReference>
<dbReference type="InterPro" id="IPR021854">
    <property type="entry name" value="WASH1_WAHD"/>
</dbReference>
<gene>
    <name evidence="5" type="ORF">BN9_053230</name>
</gene>
<evidence type="ECO:0008006" key="7">
    <source>
        <dbReference type="Google" id="ProtNLM"/>
    </source>
</evidence>
<feature type="compositionally biased region" description="Polar residues" evidence="1">
    <location>
        <begin position="1089"/>
        <end position="1101"/>
    </location>
</feature>
<dbReference type="GO" id="GO:0000175">
    <property type="term" value="F:3'-5'-RNA exonuclease activity"/>
    <property type="evidence" value="ECO:0007669"/>
    <property type="project" value="TreeGrafter"/>
</dbReference>
<organism evidence="5 6">
    <name type="scientific">Albugo candida</name>
    <dbReference type="NCBI Taxonomy" id="65357"/>
    <lineage>
        <taxon>Eukaryota</taxon>
        <taxon>Sar</taxon>
        <taxon>Stramenopiles</taxon>
        <taxon>Oomycota</taxon>
        <taxon>Peronosporomycetes</taxon>
        <taxon>Albuginales</taxon>
        <taxon>Albuginaceae</taxon>
        <taxon>Albugo</taxon>
    </lineage>
</organism>
<dbReference type="OrthoDB" id="428734at2759"/>
<dbReference type="InterPro" id="IPR005135">
    <property type="entry name" value="Endo/exonuclease/phosphatase"/>
</dbReference>
<dbReference type="InterPro" id="IPR050410">
    <property type="entry name" value="CCR4/nocturin_mRNA_transcr"/>
</dbReference>
<reference evidence="5 6" key="1">
    <citation type="submission" date="2012-05" db="EMBL/GenBank/DDBJ databases">
        <title>Recombination and specialization in a pathogen metapopulation.</title>
        <authorList>
            <person name="Gardiner A."/>
            <person name="Kemen E."/>
            <person name="Schultz-Larsen T."/>
            <person name="MacLean D."/>
            <person name="Van Oosterhout C."/>
            <person name="Jones J.D.G."/>
        </authorList>
    </citation>
    <scope>NUCLEOTIDE SEQUENCE [LARGE SCALE GENOMIC DNA]</scope>
    <source>
        <strain evidence="5 6">Ac Nc2</strain>
    </source>
</reference>
<evidence type="ECO:0000259" key="3">
    <source>
        <dbReference type="Pfam" id="PF11945"/>
    </source>
</evidence>
<dbReference type="AlphaFoldDB" id="A0A024GCD4"/>
<dbReference type="InParanoid" id="A0A024GCD4"/>
<evidence type="ECO:0000256" key="1">
    <source>
        <dbReference type="SAM" id="MobiDB-lite"/>
    </source>
</evidence>
<dbReference type="Pfam" id="PF03372">
    <property type="entry name" value="Exo_endo_phos"/>
    <property type="match status" value="1"/>
</dbReference>
<name>A0A024GCD4_9STRA</name>
<evidence type="ECO:0000259" key="2">
    <source>
        <dbReference type="Pfam" id="PF03372"/>
    </source>
</evidence>
<feature type="compositionally biased region" description="Polar residues" evidence="1">
    <location>
        <begin position="1058"/>
        <end position="1072"/>
    </location>
</feature>
<accession>A0A024GCD4</accession>
<feature type="domain" description="WASH1 WAHD" evidence="3">
    <location>
        <begin position="648"/>
        <end position="800"/>
    </location>
</feature>
<feature type="region of interest" description="Disordered" evidence="1">
    <location>
        <begin position="1"/>
        <end position="30"/>
    </location>
</feature>
<dbReference type="Pfam" id="PF15801">
    <property type="entry name" value="zf-C6H2"/>
    <property type="match status" value="1"/>
</dbReference>
<protein>
    <recommendedName>
        <fullName evidence="7">Endonuclease/exonuclease/phosphatase domain-containing protein</fullName>
    </recommendedName>
</protein>
<feature type="compositionally biased region" description="Basic and acidic residues" evidence="1">
    <location>
        <begin position="964"/>
        <end position="977"/>
    </location>
</feature>